<dbReference type="Proteomes" id="UP000266313">
    <property type="component" value="Chromosome"/>
</dbReference>
<evidence type="ECO:0000313" key="4">
    <source>
        <dbReference type="Proteomes" id="UP000266313"/>
    </source>
</evidence>
<keyword evidence="4" id="KW-1185">Reference proteome</keyword>
<dbReference type="PANTHER" id="PTHR35337">
    <property type="entry name" value="SLR1478 PROTEIN"/>
    <property type="match status" value="1"/>
</dbReference>
<protein>
    <recommendedName>
        <fullName evidence="5">Integral membrane protein</fullName>
    </recommendedName>
</protein>
<dbReference type="InterPro" id="IPR002798">
    <property type="entry name" value="SpoIIM-like"/>
</dbReference>
<sequence>MKEYQFIETRRAVWEAWDRWLAGGLRGKGKGNDASGAEPPGSGGITAESLPREFRGLCRDLSLARDRRYSEPLLDALRDRVLAVHQRIYGARRAAGGQWLRFVLHDFPVLVRSEARLVWAAAALFFLPLFLALYTLQFYPDGVYFLLTPETVGSAEEMYAPAVERLGRPREASDDVMMLGFYIGNNVRIDFQCFAGGIVFGLGSVFFLIYNGLVIGAVAGHLTQIGYIETFWGFVAGHSAPELIGAVLSGAAGLKIGLALIAPGRLRRADALKQAARQAVHLLYGAAGLTFCAAFVEAFWSPIRTVPVEIKYGFGTAFWLALLAYFSLVGRGRRAA</sequence>
<proteinExistence type="predicted"/>
<dbReference type="PANTHER" id="PTHR35337:SF1">
    <property type="entry name" value="SLR1478 PROTEIN"/>
    <property type="match status" value="1"/>
</dbReference>
<feature type="transmembrane region" description="Helical" evidence="2">
    <location>
        <begin position="282"/>
        <end position="300"/>
    </location>
</feature>
<dbReference type="RefSeq" id="WP_119631157.1">
    <property type="nucleotide sequence ID" value="NZ_AP017928.1"/>
</dbReference>
<reference evidence="3 4" key="1">
    <citation type="submission" date="2016-12" db="EMBL/GenBank/DDBJ databases">
        <title>Genome sequencing of Methylocaldum marinum.</title>
        <authorList>
            <person name="Takeuchi M."/>
            <person name="Kamagata Y."/>
            <person name="Hiraoka S."/>
            <person name="Oshima K."/>
            <person name="Hattori M."/>
            <person name="Iwasaki W."/>
        </authorList>
    </citation>
    <scope>NUCLEOTIDE SEQUENCE [LARGE SCALE GENOMIC DNA]</scope>
    <source>
        <strain evidence="3 4">S8</strain>
    </source>
</reference>
<evidence type="ECO:0008006" key="5">
    <source>
        <dbReference type="Google" id="ProtNLM"/>
    </source>
</evidence>
<accession>A0A250KWI5</accession>
<feature type="transmembrane region" description="Helical" evidence="2">
    <location>
        <begin position="189"/>
        <end position="210"/>
    </location>
</feature>
<keyword evidence="2" id="KW-0812">Transmembrane</keyword>
<feature type="transmembrane region" description="Helical" evidence="2">
    <location>
        <begin position="217"/>
        <end position="237"/>
    </location>
</feature>
<evidence type="ECO:0000256" key="2">
    <source>
        <dbReference type="SAM" id="Phobius"/>
    </source>
</evidence>
<gene>
    <name evidence="3" type="ORF">sS8_3954</name>
</gene>
<dbReference type="Pfam" id="PF01944">
    <property type="entry name" value="SpoIIM"/>
    <property type="match status" value="1"/>
</dbReference>
<evidence type="ECO:0000313" key="3">
    <source>
        <dbReference type="EMBL" id="BBA35886.1"/>
    </source>
</evidence>
<dbReference type="AlphaFoldDB" id="A0A250KWI5"/>
<keyword evidence="2" id="KW-0472">Membrane</keyword>
<name>A0A250KWI5_9GAMM</name>
<feature type="region of interest" description="Disordered" evidence="1">
    <location>
        <begin position="28"/>
        <end position="48"/>
    </location>
</feature>
<dbReference type="EMBL" id="AP017928">
    <property type="protein sequence ID" value="BBA35886.1"/>
    <property type="molecule type" value="Genomic_DNA"/>
</dbReference>
<keyword evidence="2" id="KW-1133">Transmembrane helix</keyword>
<feature type="transmembrane region" description="Helical" evidence="2">
    <location>
        <begin position="312"/>
        <end position="330"/>
    </location>
</feature>
<dbReference type="OrthoDB" id="9792847at2"/>
<dbReference type="KEGG" id="mmai:sS8_3954"/>
<feature type="transmembrane region" description="Helical" evidence="2">
    <location>
        <begin position="117"/>
        <end position="139"/>
    </location>
</feature>
<feature type="transmembrane region" description="Helical" evidence="2">
    <location>
        <begin position="243"/>
        <end position="262"/>
    </location>
</feature>
<organism evidence="3 4">
    <name type="scientific">Methylocaldum marinum</name>
    <dbReference type="NCBI Taxonomy" id="1432792"/>
    <lineage>
        <taxon>Bacteria</taxon>
        <taxon>Pseudomonadati</taxon>
        <taxon>Pseudomonadota</taxon>
        <taxon>Gammaproteobacteria</taxon>
        <taxon>Methylococcales</taxon>
        <taxon>Methylococcaceae</taxon>
        <taxon>Methylocaldum</taxon>
    </lineage>
</organism>
<evidence type="ECO:0000256" key="1">
    <source>
        <dbReference type="SAM" id="MobiDB-lite"/>
    </source>
</evidence>